<dbReference type="RefSeq" id="WP_157472607.1">
    <property type="nucleotide sequence ID" value="NZ_JRLF01000015.1"/>
</dbReference>
<dbReference type="Proteomes" id="UP000050443">
    <property type="component" value="Unassembled WGS sequence"/>
</dbReference>
<name>A0A0Q0S2R9_9FLAO</name>
<dbReference type="PATRIC" id="fig|362413.3.peg.2781"/>
<sequence>MKLIQITDLNNFVFNINPNQITRVEEYTKSNTIVIHFSDGFGLKSNISLAQLLFLIGN</sequence>
<evidence type="ECO:0000313" key="2">
    <source>
        <dbReference type="Proteomes" id="UP000050443"/>
    </source>
</evidence>
<dbReference type="STRING" id="362413.RC62_2832"/>
<organism evidence="1 2">
    <name type="scientific">Flavobacterium aquidurense</name>
    <dbReference type="NCBI Taxonomy" id="362413"/>
    <lineage>
        <taxon>Bacteria</taxon>
        <taxon>Pseudomonadati</taxon>
        <taxon>Bacteroidota</taxon>
        <taxon>Flavobacteriia</taxon>
        <taxon>Flavobacteriales</taxon>
        <taxon>Flavobacteriaceae</taxon>
        <taxon>Flavobacterium</taxon>
    </lineage>
</organism>
<protein>
    <submittedName>
        <fullName evidence="1">Uncharacterized protein</fullName>
    </submittedName>
</protein>
<comment type="caution">
    <text evidence="1">The sequence shown here is derived from an EMBL/GenBank/DDBJ whole genome shotgun (WGS) entry which is preliminary data.</text>
</comment>
<gene>
    <name evidence="1" type="ORF">RC62_2832</name>
</gene>
<reference evidence="1 2" key="1">
    <citation type="submission" date="2014-09" db="EMBL/GenBank/DDBJ databases">
        <title>Genome sequence of Flavobacterium aquidurense RC62.</title>
        <authorList>
            <person name="Kim J.F."/>
            <person name="Kwak M.-J."/>
        </authorList>
    </citation>
    <scope>NUCLEOTIDE SEQUENCE [LARGE SCALE GENOMIC DNA]</scope>
    <source>
        <strain evidence="1 2">RC62</strain>
    </source>
</reference>
<dbReference type="AlphaFoldDB" id="A0A0Q0S2R9"/>
<evidence type="ECO:0000313" key="1">
    <source>
        <dbReference type="EMBL" id="KQB37666.1"/>
    </source>
</evidence>
<dbReference type="EMBL" id="JRLF01000015">
    <property type="protein sequence ID" value="KQB37666.1"/>
    <property type="molecule type" value="Genomic_DNA"/>
</dbReference>
<proteinExistence type="predicted"/>
<accession>A0A0Q0S2R9</accession>